<name>A0A6J5LYZ8_9CAUD</name>
<protein>
    <submittedName>
        <fullName evidence="1">Uncharacterized protein</fullName>
    </submittedName>
</protein>
<reference evidence="1" key="1">
    <citation type="submission" date="2020-04" db="EMBL/GenBank/DDBJ databases">
        <authorList>
            <person name="Chiriac C."/>
            <person name="Salcher M."/>
            <person name="Ghai R."/>
            <person name="Kavagutti S V."/>
        </authorList>
    </citation>
    <scope>NUCLEOTIDE SEQUENCE</scope>
</reference>
<proteinExistence type="predicted"/>
<evidence type="ECO:0000313" key="1">
    <source>
        <dbReference type="EMBL" id="CAB4139638.1"/>
    </source>
</evidence>
<organism evidence="1">
    <name type="scientific">uncultured Caudovirales phage</name>
    <dbReference type="NCBI Taxonomy" id="2100421"/>
    <lineage>
        <taxon>Viruses</taxon>
        <taxon>Duplodnaviria</taxon>
        <taxon>Heunggongvirae</taxon>
        <taxon>Uroviricota</taxon>
        <taxon>Caudoviricetes</taxon>
        <taxon>Peduoviridae</taxon>
        <taxon>Maltschvirus</taxon>
        <taxon>Maltschvirus maltsch</taxon>
    </lineage>
</organism>
<sequence>MIIGAELICGVNVGFEIVEDSDYHYLLLDLFIIRLQFCKEKPQV</sequence>
<accession>A0A6J5LYZ8</accession>
<dbReference type="EMBL" id="LR796361">
    <property type="protein sequence ID" value="CAB4139638.1"/>
    <property type="molecule type" value="Genomic_DNA"/>
</dbReference>
<gene>
    <name evidence="1" type="ORF">UFOVP342_62</name>
</gene>